<keyword evidence="8" id="KW-0812">Transmembrane</keyword>
<dbReference type="CDD" id="cd16922">
    <property type="entry name" value="HATPase_EvgS-ArcB-TorS-like"/>
    <property type="match status" value="1"/>
</dbReference>
<dbReference type="InterPro" id="IPR001638">
    <property type="entry name" value="Solute-binding_3/MltF_N"/>
</dbReference>
<dbReference type="SUPFAM" id="SSF55785">
    <property type="entry name" value="PYP-like sensor domain (PAS domain)"/>
    <property type="match status" value="1"/>
</dbReference>
<dbReference type="InterPro" id="IPR049870">
    <property type="entry name" value="BvgS-like_periplasmic1"/>
</dbReference>
<dbReference type="EC" id="2.7.13.3" evidence="3"/>
<evidence type="ECO:0000313" key="23">
    <source>
        <dbReference type="Proteomes" id="UP000188559"/>
    </source>
</evidence>
<dbReference type="NCBIfam" id="TIGR00229">
    <property type="entry name" value="sensory_box"/>
    <property type="match status" value="1"/>
</dbReference>
<dbReference type="InterPro" id="IPR000014">
    <property type="entry name" value="PAS"/>
</dbReference>
<dbReference type="AlphaFoldDB" id="A0A1V2JHZ3"/>
<dbReference type="PROSITE" id="PS50110">
    <property type="entry name" value="RESPONSE_REGULATORY"/>
    <property type="match status" value="1"/>
</dbReference>
<dbReference type="CDD" id="cd00130">
    <property type="entry name" value="PAS"/>
    <property type="match status" value="1"/>
</dbReference>
<dbReference type="SMART" id="SM00062">
    <property type="entry name" value="PBPb"/>
    <property type="match status" value="2"/>
</dbReference>
<keyword evidence="15" id="KW-0472">Membrane</keyword>
<dbReference type="SMART" id="SM00091">
    <property type="entry name" value="PAS"/>
    <property type="match status" value="1"/>
</dbReference>
<dbReference type="PROSITE" id="PS50894">
    <property type="entry name" value="HPT"/>
    <property type="match status" value="1"/>
</dbReference>
<dbReference type="Gene3D" id="3.40.50.2300">
    <property type="match status" value="1"/>
</dbReference>
<dbReference type="Pfam" id="PF08448">
    <property type="entry name" value="PAS_4"/>
    <property type="match status" value="1"/>
</dbReference>
<evidence type="ECO:0000256" key="13">
    <source>
        <dbReference type="ARBA" id="ARBA00022989"/>
    </source>
</evidence>
<dbReference type="CDD" id="cd13705">
    <property type="entry name" value="PBP2_BvgS_D1"/>
    <property type="match status" value="1"/>
</dbReference>
<evidence type="ECO:0000256" key="1">
    <source>
        <dbReference type="ARBA" id="ARBA00000085"/>
    </source>
</evidence>
<keyword evidence="4" id="KW-1003">Cell membrane</keyword>
<evidence type="ECO:0000256" key="10">
    <source>
        <dbReference type="ARBA" id="ARBA00022741"/>
    </source>
</evidence>
<name>A0A1V2JHZ3_PSEAZ</name>
<evidence type="ECO:0000256" key="6">
    <source>
        <dbReference type="ARBA" id="ARBA00022553"/>
    </source>
</evidence>
<feature type="domain" description="Histidine kinase" evidence="19">
    <location>
        <begin position="723"/>
        <end position="946"/>
    </location>
</feature>
<dbReference type="InterPro" id="IPR008207">
    <property type="entry name" value="Sig_transdc_His_kin_Hpt_dom"/>
</dbReference>
<dbReference type="Pfam" id="PF00512">
    <property type="entry name" value="HisKA"/>
    <property type="match status" value="1"/>
</dbReference>
<evidence type="ECO:0000256" key="11">
    <source>
        <dbReference type="ARBA" id="ARBA00022777"/>
    </source>
</evidence>
<evidence type="ECO:0000256" key="18">
    <source>
        <dbReference type="SAM" id="SignalP"/>
    </source>
</evidence>
<dbReference type="SMART" id="SM00388">
    <property type="entry name" value="HisKA"/>
    <property type="match status" value="1"/>
</dbReference>
<evidence type="ECO:0000256" key="8">
    <source>
        <dbReference type="ARBA" id="ARBA00022692"/>
    </source>
</evidence>
<dbReference type="GeneID" id="57373672"/>
<dbReference type="SUPFAM" id="SSF47384">
    <property type="entry name" value="Homodimeric domain of signal transducing histidine kinase"/>
    <property type="match status" value="1"/>
</dbReference>
<evidence type="ECO:0000259" key="21">
    <source>
        <dbReference type="PROSITE" id="PS50894"/>
    </source>
</evidence>
<dbReference type="InterPro" id="IPR003594">
    <property type="entry name" value="HATPase_dom"/>
</dbReference>
<dbReference type="PROSITE" id="PS50109">
    <property type="entry name" value="HIS_KIN"/>
    <property type="match status" value="1"/>
</dbReference>
<feature type="domain" description="HPt" evidence="21">
    <location>
        <begin position="1120"/>
        <end position="1212"/>
    </location>
</feature>
<evidence type="ECO:0000256" key="3">
    <source>
        <dbReference type="ARBA" id="ARBA00012438"/>
    </source>
</evidence>
<dbReference type="InterPro" id="IPR036097">
    <property type="entry name" value="HisK_dim/P_sf"/>
</dbReference>
<dbReference type="CDD" id="cd17546">
    <property type="entry name" value="REC_hyHK_CKI1_RcsC-like"/>
    <property type="match status" value="1"/>
</dbReference>
<dbReference type="Pfam" id="PF02518">
    <property type="entry name" value="HATPase_c"/>
    <property type="match status" value="1"/>
</dbReference>
<dbReference type="FunFam" id="3.30.565.10:FF:000010">
    <property type="entry name" value="Sensor histidine kinase RcsC"/>
    <property type="match status" value="1"/>
</dbReference>
<reference evidence="22 23" key="1">
    <citation type="submission" date="2016-10" db="EMBL/GenBank/DDBJ databases">
        <title>Pseudomonas lactis sp. nov. and Pseudomonas paralactis sp. nov., isolated from bovine raw milk.</title>
        <authorList>
            <person name="Von Neubeck M."/>
            <person name="Huptas C."/>
            <person name="Glueck C."/>
            <person name="Krewinkel M."/>
            <person name="Stoeckel M."/>
            <person name="Stressler T."/>
            <person name="Fischer L."/>
            <person name="Hinrichs J."/>
            <person name="Scherer S."/>
            <person name="Wenning M."/>
        </authorList>
    </citation>
    <scope>NUCLEOTIDE SEQUENCE [LARGE SCALE GENOMIC DNA]</scope>
    <source>
        <strain evidence="22 23">DSM 18862</strain>
    </source>
</reference>
<dbReference type="Pfam" id="PF00497">
    <property type="entry name" value="SBP_bac_3"/>
    <property type="match status" value="2"/>
</dbReference>
<dbReference type="CDD" id="cd00082">
    <property type="entry name" value="HisKA"/>
    <property type="match status" value="1"/>
</dbReference>
<dbReference type="GO" id="GO:0005524">
    <property type="term" value="F:ATP binding"/>
    <property type="evidence" value="ECO:0007669"/>
    <property type="project" value="UniProtKB-KW"/>
</dbReference>
<dbReference type="InterPro" id="IPR003661">
    <property type="entry name" value="HisK_dim/P_dom"/>
</dbReference>
<dbReference type="InterPro" id="IPR011006">
    <property type="entry name" value="CheY-like_superfamily"/>
</dbReference>
<dbReference type="EMBL" id="MNPV01000004">
    <property type="protein sequence ID" value="ONH44879.1"/>
    <property type="molecule type" value="Genomic_DNA"/>
</dbReference>
<feature type="signal peptide" evidence="18">
    <location>
        <begin position="1"/>
        <end position="21"/>
    </location>
</feature>
<dbReference type="SUPFAM" id="SSF52172">
    <property type="entry name" value="CheY-like"/>
    <property type="match status" value="1"/>
</dbReference>
<evidence type="ECO:0000256" key="2">
    <source>
        <dbReference type="ARBA" id="ARBA00004429"/>
    </source>
</evidence>
<dbReference type="CDD" id="cd13707">
    <property type="entry name" value="PBP2_BvgS_D2"/>
    <property type="match status" value="1"/>
</dbReference>
<keyword evidence="14" id="KW-0902">Two-component regulatory system</keyword>
<dbReference type="InterPro" id="IPR001789">
    <property type="entry name" value="Sig_transdc_resp-reg_receiver"/>
</dbReference>
<dbReference type="GO" id="GO:0009927">
    <property type="term" value="F:histidine phosphotransfer kinase activity"/>
    <property type="evidence" value="ECO:0007669"/>
    <property type="project" value="TreeGrafter"/>
</dbReference>
<dbReference type="GO" id="GO:0005886">
    <property type="term" value="C:plasma membrane"/>
    <property type="evidence" value="ECO:0007669"/>
    <property type="project" value="UniProtKB-SubCell"/>
</dbReference>
<dbReference type="OrthoDB" id="9797243at2"/>
<evidence type="ECO:0000256" key="17">
    <source>
        <dbReference type="PROSITE-ProRule" id="PRU00169"/>
    </source>
</evidence>
<dbReference type="Proteomes" id="UP000188559">
    <property type="component" value="Unassembled WGS sequence"/>
</dbReference>
<evidence type="ECO:0000256" key="12">
    <source>
        <dbReference type="ARBA" id="ARBA00022840"/>
    </source>
</evidence>
<dbReference type="Gene3D" id="3.30.565.10">
    <property type="entry name" value="Histidine kinase-like ATPase, C-terminal domain"/>
    <property type="match status" value="1"/>
</dbReference>
<dbReference type="InterPro" id="IPR004358">
    <property type="entry name" value="Sig_transdc_His_kin-like_C"/>
</dbReference>
<dbReference type="SMART" id="SM00448">
    <property type="entry name" value="REC"/>
    <property type="match status" value="1"/>
</dbReference>
<dbReference type="Gene3D" id="1.20.120.160">
    <property type="entry name" value="HPT domain"/>
    <property type="match status" value="1"/>
</dbReference>
<evidence type="ECO:0000259" key="19">
    <source>
        <dbReference type="PROSITE" id="PS50109"/>
    </source>
</evidence>
<comment type="catalytic activity">
    <reaction evidence="1">
        <text>ATP + protein L-histidine = ADP + protein N-phospho-L-histidine.</text>
        <dbReference type="EC" id="2.7.13.3"/>
    </reaction>
</comment>
<keyword evidence="9 18" id="KW-0732">Signal</keyword>
<dbReference type="SUPFAM" id="SSF55874">
    <property type="entry name" value="ATPase domain of HSP90 chaperone/DNA topoisomerase II/histidine kinase"/>
    <property type="match status" value="1"/>
</dbReference>
<keyword evidence="23" id="KW-1185">Reference proteome</keyword>
<dbReference type="Gene3D" id="3.30.450.20">
    <property type="entry name" value="PAS domain"/>
    <property type="match status" value="1"/>
</dbReference>
<feature type="domain" description="Response regulatory" evidence="20">
    <location>
        <begin position="970"/>
        <end position="1089"/>
    </location>
</feature>
<accession>A0A1V2JHZ3</accession>
<dbReference type="PANTHER" id="PTHR43047:SF72">
    <property type="entry name" value="OSMOSENSING HISTIDINE PROTEIN KINASE SLN1"/>
    <property type="match status" value="1"/>
</dbReference>
<dbReference type="Pfam" id="PF01627">
    <property type="entry name" value="Hpt"/>
    <property type="match status" value="1"/>
</dbReference>
<evidence type="ECO:0000256" key="16">
    <source>
        <dbReference type="PROSITE-ProRule" id="PRU00110"/>
    </source>
</evidence>
<dbReference type="GO" id="GO:0000155">
    <property type="term" value="F:phosphorelay sensor kinase activity"/>
    <property type="evidence" value="ECO:0007669"/>
    <property type="project" value="InterPro"/>
</dbReference>
<dbReference type="Pfam" id="PF00072">
    <property type="entry name" value="Response_reg"/>
    <property type="match status" value="1"/>
</dbReference>
<comment type="caution">
    <text evidence="22">The sequence shown here is derived from an EMBL/GenBank/DDBJ whole genome shotgun (WGS) entry which is preliminary data.</text>
</comment>
<protein>
    <recommendedName>
        <fullName evidence="3">histidine kinase</fullName>
        <ecNumber evidence="3">2.7.13.3</ecNumber>
    </recommendedName>
</protein>
<dbReference type="InterPro" id="IPR035965">
    <property type="entry name" value="PAS-like_dom_sf"/>
</dbReference>
<evidence type="ECO:0000256" key="5">
    <source>
        <dbReference type="ARBA" id="ARBA00022519"/>
    </source>
</evidence>
<dbReference type="PRINTS" id="PR00344">
    <property type="entry name" value="BCTRLSENSOR"/>
</dbReference>
<keyword evidence="7" id="KW-0808">Transferase</keyword>
<evidence type="ECO:0000256" key="4">
    <source>
        <dbReference type="ARBA" id="ARBA00022475"/>
    </source>
</evidence>
<dbReference type="InterPro" id="IPR013656">
    <property type="entry name" value="PAS_4"/>
</dbReference>
<dbReference type="SUPFAM" id="SSF47226">
    <property type="entry name" value="Histidine-containing phosphotransfer domain, HPT domain"/>
    <property type="match status" value="1"/>
</dbReference>
<keyword evidence="11" id="KW-0418">Kinase</keyword>
<evidence type="ECO:0000256" key="14">
    <source>
        <dbReference type="ARBA" id="ARBA00023012"/>
    </source>
</evidence>
<feature type="chain" id="PRO_5010744054" description="histidine kinase" evidence="18">
    <location>
        <begin position="22"/>
        <end position="1212"/>
    </location>
</feature>
<organism evidence="22 23">
    <name type="scientific">Pseudomonas azotoformans</name>
    <dbReference type="NCBI Taxonomy" id="47878"/>
    <lineage>
        <taxon>Bacteria</taxon>
        <taxon>Pseudomonadati</taxon>
        <taxon>Pseudomonadota</taxon>
        <taxon>Gammaproteobacteria</taxon>
        <taxon>Pseudomonadales</taxon>
        <taxon>Pseudomonadaceae</taxon>
        <taxon>Pseudomonas</taxon>
    </lineage>
</organism>
<dbReference type="Gene3D" id="3.40.190.10">
    <property type="entry name" value="Periplasmic binding protein-like II"/>
    <property type="match status" value="4"/>
</dbReference>
<keyword evidence="12" id="KW-0067">ATP-binding</keyword>
<dbReference type="InterPro" id="IPR036641">
    <property type="entry name" value="HPT_dom_sf"/>
</dbReference>
<evidence type="ECO:0000259" key="20">
    <source>
        <dbReference type="PROSITE" id="PS50110"/>
    </source>
</evidence>
<feature type="modified residue" description="Phosphohistidine" evidence="16">
    <location>
        <position position="1159"/>
    </location>
</feature>
<keyword evidence="5" id="KW-0997">Cell inner membrane</keyword>
<dbReference type="InterPro" id="IPR005467">
    <property type="entry name" value="His_kinase_dom"/>
</dbReference>
<gene>
    <name evidence="22" type="ORF">BLL37_16285</name>
</gene>
<keyword evidence="6 17" id="KW-0597">Phosphoprotein</keyword>
<sequence>MFSPSSLCVFFTLLLPTLAGAAQTEVPMSLQPLHLLSQMSEAPQKLDLPERDWAWLRQRRTLTLGVVAPFTLPFDMIYSNGDYEGISADVMTMIKQQLGVNVKVIRYESRADAMTALRGGEIDLISRSSDYDRESSNTVVTRPYSINAPSLYRRLDEEGPIPFDLKGLTVAVSKDYLPYSELVERYPQAQFFIYNSTTQAMAAVAFQKIDIFLGDSVSSHYLINHSFFGYLKFLRFIKMDSGGYGFLLRDDDQRLLGILNASLSSFGPLRMNYVVKRWTGGGTVMPDDNVQLSEQEKHWLTKHPVARFMINDDMAPSGFFGANGHFNGVISDLFEIITQRTGLQFEIQRTDSFNSIQEALRDGDIDMAVLTPSPERLSHFRFSHPFATSSFALVISTAESGRERSSLSALGGKRLAITKGHVLIDTIRHDYPDIHLLTPPNNLDAMSMVVNGEADAALMTLSMARYYTARLYEKQLRVAGIVDSRDATANFAMRRGDTELQSILDKALLSIPPDELNAITIRWRANAAMSGQTWRDYKRVILEIVCCALLMLLISILRIIQLRRQIRRRVAAEKALNDQLEFLQTLNHAMPVPVYVRDREGHLLSCSRSYEHVMKLCQSQVLGKTALEMTNDTLVLAPSLHQSYLQAMEDGVAIEQQLEITVAGQLHVIEHWIQPFRDSTGAITGVICGWQDVSQHYQLIEQLQHAKDQADEANRAKTQFLATMSHEIRTPMSAVIGTLELALKRADHGVLDRQNIDIAYTSAKNLLELLGNTLDIVRIESGRLSFSPRRANLKNLVEMVARVFEGLARKKNLALILEVDAGTTLDVSIDPLRFKQILSNLVSNAIKFTERGRVTIRLMCRVVENGQMLDMHLQVQDSGIGISDEDRRLLFRPFAQVTQSDLSVHGGSGLGLVVSRSLCEMMGGRLDLVSAPGQGTTVNVTLKLKLLPTLPEQHTPTPLPSETPPSWAMRVLIADDNILNRQMLRAQLEYLGCAVIETTNGLEALETWRQHPIDWLITDYHMPIMDGVELTLAIRQEEQRRNAGHLTILGLTADAQQEEMDRCLNAGMGDCLIKPVGLAILEQRLAALPSPGGAERAAMKRTQQHPIFNMDLLKPITGGNPVIVEQLRAELKRSNQRDLEELRLLAETRNDAELSKLSHRMRGSAALMHNDYLRERCRELERCCEYEHDAVPALIQEIERELLRIRCMLETQ</sequence>
<evidence type="ECO:0000256" key="9">
    <source>
        <dbReference type="ARBA" id="ARBA00022729"/>
    </source>
</evidence>
<comment type="subcellular location">
    <subcellularLocation>
        <location evidence="2">Cell inner membrane</location>
        <topology evidence="2">Multi-pass membrane protein</topology>
    </subcellularLocation>
</comment>
<dbReference type="RefSeq" id="WP_071495725.1">
    <property type="nucleotide sequence ID" value="NZ_LT629702.1"/>
</dbReference>
<keyword evidence="13" id="KW-1133">Transmembrane helix</keyword>
<proteinExistence type="predicted"/>
<dbReference type="PANTHER" id="PTHR43047">
    <property type="entry name" value="TWO-COMPONENT HISTIDINE PROTEIN KINASE"/>
    <property type="match status" value="1"/>
</dbReference>
<feature type="modified residue" description="4-aspartylphosphate" evidence="17">
    <location>
        <position position="1019"/>
    </location>
</feature>
<dbReference type="InterPro" id="IPR049871">
    <property type="entry name" value="BvgS-like_periplasmic2"/>
</dbReference>
<dbReference type="SUPFAM" id="SSF53850">
    <property type="entry name" value="Periplasmic binding protein-like II"/>
    <property type="match status" value="2"/>
</dbReference>
<evidence type="ECO:0000256" key="7">
    <source>
        <dbReference type="ARBA" id="ARBA00022679"/>
    </source>
</evidence>
<keyword evidence="10" id="KW-0547">Nucleotide-binding</keyword>
<evidence type="ECO:0000313" key="22">
    <source>
        <dbReference type="EMBL" id="ONH44879.1"/>
    </source>
</evidence>
<dbReference type="Gene3D" id="1.10.287.130">
    <property type="match status" value="1"/>
</dbReference>
<dbReference type="InterPro" id="IPR036890">
    <property type="entry name" value="HATPase_C_sf"/>
</dbReference>
<evidence type="ECO:0000256" key="15">
    <source>
        <dbReference type="ARBA" id="ARBA00023136"/>
    </source>
</evidence>
<dbReference type="SMART" id="SM00387">
    <property type="entry name" value="HATPase_c"/>
    <property type="match status" value="1"/>
</dbReference>